<dbReference type="Proteomes" id="UP000613743">
    <property type="component" value="Unassembled WGS sequence"/>
</dbReference>
<proteinExistence type="predicted"/>
<keyword evidence="4 5" id="KW-0472">Membrane</keyword>
<accession>A0A917JW02</accession>
<evidence type="ECO:0000313" key="8">
    <source>
        <dbReference type="Proteomes" id="UP000613743"/>
    </source>
</evidence>
<comment type="subcellular location">
    <subcellularLocation>
        <location evidence="1">Membrane</location>
        <topology evidence="1">Multi-pass membrane protein</topology>
    </subcellularLocation>
</comment>
<evidence type="ECO:0000256" key="3">
    <source>
        <dbReference type="ARBA" id="ARBA00022989"/>
    </source>
</evidence>
<evidence type="ECO:0000256" key="5">
    <source>
        <dbReference type="SAM" id="Phobius"/>
    </source>
</evidence>
<dbReference type="NCBIfam" id="TIGR03902">
    <property type="entry name" value="rhom_GG_sort"/>
    <property type="match status" value="1"/>
</dbReference>
<dbReference type="InterPro" id="IPR050925">
    <property type="entry name" value="Rhomboid_protease_S54"/>
</dbReference>
<dbReference type="AlphaFoldDB" id="A0A917JW02"/>
<dbReference type="InterPro" id="IPR035952">
    <property type="entry name" value="Rhomboid-like_sf"/>
</dbReference>
<dbReference type="GO" id="GO:0016020">
    <property type="term" value="C:membrane"/>
    <property type="evidence" value="ECO:0007669"/>
    <property type="project" value="UniProtKB-SubCell"/>
</dbReference>
<dbReference type="SUPFAM" id="SSF144091">
    <property type="entry name" value="Rhomboid-like"/>
    <property type="match status" value="1"/>
</dbReference>
<gene>
    <name evidence="7" type="ORF">GCM10009332_23080</name>
</gene>
<reference evidence="7" key="2">
    <citation type="submission" date="2020-09" db="EMBL/GenBank/DDBJ databases">
        <authorList>
            <person name="Sun Q."/>
            <person name="Ohkuma M."/>
        </authorList>
    </citation>
    <scope>NUCLEOTIDE SEQUENCE</scope>
    <source>
        <strain evidence="7">JCM 30804</strain>
    </source>
</reference>
<feature type="transmembrane region" description="Helical" evidence="5">
    <location>
        <begin position="21"/>
        <end position="40"/>
    </location>
</feature>
<evidence type="ECO:0000256" key="1">
    <source>
        <dbReference type="ARBA" id="ARBA00004141"/>
    </source>
</evidence>
<dbReference type="PANTHER" id="PTHR43731:SF16">
    <property type="entry name" value="RHOMBOSORTASE"/>
    <property type="match status" value="1"/>
</dbReference>
<sequence length="205" mass="22797">MNKTVTKQPQEQPKPLAPSGTLGFIVGLSIICLVLHFLPFTELAEYQREKIQQQQWWRLVTGNLLHTNTYHLVMNIAGLWVIYLLHSMHYQIKGLMLLFAGLFFGEGLGLFWFYPDLLAYVGLSGVLHGLLAFGSIQDCLAGIKQGYLLLAGIVAKVVFEQTYGATPSLEALISARVSTESHLVGLATGLIFAVFWTCVKKIKSR</sequence>
<evidence type="ECO:0000313" key="7">
    <source>
        <dbReference type="EMBL" id="GGI85142.1"/>
    </source>
</evidence>
<feature type="transmembrane region" description="Helical" evidence="5">
    <location>
        <begin position="146"/>
        <end position="163"/>
    </location>
</feature>
<organism evidence="7 8">
    <name type="scientific">Shewanella gelidii</name>
    <dbReference type="NCBI Taxonomy" id="1642821"/>
    <lineage>
        <taxon>Bacteria</taxon>
        <taxon>Pseudomonadati</taxon>
        <taxon>Pseudomonadota</taxon>
        <taxon>Gammaproteobacteria</taxon>
        <taxon>Alteromonadales</taxon>
        <taxon>Shewanellaceae</taxon>
        <taxon>Shewanella</taxon>
    </lineage>
</organism>
<feature type="transmembrane region" description="Helical" evidence="5">
    <location>
        <begin position="117"/>
        <end position="134"/>
    </location>
</feature>
<evidence type="ECO:0000259" key="6">
    <source>
        <dbReference type="Pfam" id="PF01694"/>
    </source>
</evidence>
<keyword evidence="2 5" id="KW-0812">Transmembrane</keyword>
<dbReference type="InterPro" id="IPR022764">
    <property type="entry name" value="Peptidase_S54_rhomboid_dom"/>
</dbReference>
<feature type="transmembrane region" description="Helical" evidence="5">
    <location>
        <begin position="183"/>
        <end position="199"/>
    </location>
</feature>
<evidence type="ECO:0000256" key="4">
    <source>
        <dbReference type="ARBA" id="ARBA00023136"/>
    </source>
</evidence>
<keyword evidence="3 5" id="KW-1133">Transmembrane helix</keyword>
<feature type="transmembrane region" description="Helical" evidence="5">
    <location>
        <begin position="68"/>
        <end position="85"/>
    </location>
</feature>
<dbReference type="Pfam" id="PF01694">
    <property type="entry name" value="Rhomboid"/>
    <property type="match status" value="1"/>
</dbReference>
<reference evidence="7" key="1">
    <citation type="journal article" date="2014" name="Int. J. Syst. Evol. Microbiol.">
        <title>Complete genome sequence of Corynebacterium casei LMG S-19264T (=DSM 44701T), isolated from a smear-ripened cheese.</title>
        <authorList>
            <consortium name="US DOE Joint Genome Institute (JGI-PGF)"/>
            <person name="Walter F."/>
            <person name="Albersmeier A."/>
            <person name="Kalinowski J."/>
            <person name="Ruckert C."/>
        </authorList>
    </citation>
    <scope>NUCLEOTIDE SEQUENCE</scope>
    <source>
        <strain evidence="7">JCM 30804</strain>
    </source>
</reference>
<keyword evidence="8" id="KW-1185">Reference proteome</keyword>
<protein>
    <submittedName>
        <fullName evidence="7">Rhombosortase</fullName>
    </submittedName>
</protein>
<comment type="caution">
    <text evidence="7">The sequence shown here is derived from an EMBL/GenBank/DDBJ whole genome shotgun (WGS) entry which is preliminary data.</text>
</comment>
<name>A0A917JW02_9GAMM</name>
<feature type="domain" description="Peptidase S54 rhomboid" evidence="6">
    <location>
        <begin position="54"/>
        <end position="194"/>
    </location>
</feature>
<dbReference type="GO" id="GO:0004252">
    <property type="term" value="F:serine-type endopeptidase activity"/>
    <property type="evidence" value="ECO:0007669"/>
    <property type="project" value="InterPro"/>
</dbReference>
<dbReference type="PANTHER" id="PTHR43731">
    <property type="entry name" value="RHOMBOID PROTEASE"/>
    <property type="match status" value="1"/>
</dbReference>
<dbReference type="Gene3D" id="1.20.1540.10">
    <property type="entry name" value="Rhomboid-like"/>
    <property type="match status" value="1"/>
</dbReference>
<dbReference type="EMBL" id="BMPZ01000006">
    <property type="protein sequence ID" value="GGI85142.1"/>
    <property type="molecule type" value="Genomic_DNA"/>
</dbReference>
<feature type="transmembrane region" description="Helical" evidence="5">
    <location>
        <begin position="92"/>
        <end position="111"/>
    </location>
</feature>
<dbReference type="InterPro" id="IPR023826">
    <property type="entry name" value="Rhom-like_SP_proteobac"/>
</dbReference>
<evidence type="ECO:0000256" key="2">
    <source>
        <dbReference type="ARBA" id="ARBA00022692"/>
    </source>
</evidence>